<keyword evidence="1" id="KW-1133">Transmembrane helix</keyword>
<reference evidence="3" key="1">
    <citation type="journal article" date="2023" name="Commun. Biol.">
        <title>Genome analysis of Parmales, the sister group of diatoms, reveals the evolutionary specialization of diatoms from phago-mixotrophs to photoautotrophs.</title>
        <authorList>
            <person name="Ban H."/>
            <person name="Sato S."/>
            <person name="Yoshikawa S."/>
            <person name="Yamada K."/>
            <person name="Nakamura Y."/>
            <person name="Ichinomiya M."/>
            <person name="Sato N."/>
            <person name="Blanc-Mathieu R."/>
            <person name="Endo H."/>
            <person name="Kuwata A."/>
            <person name="Ogata H."/>
        </authorList>
    </citation>
    <scope>NUCLEOTIDE SEQUENCE [LARGE SCALE GENOMIC DNA]</scope>
    <source>
        <strain evidence="3">NIES 3701</strain>
    </source>
</reference>
<proteinExistence type="predicted"/>
<feature type="transmembrane region" description="Helical" evidence="1">
    <location>
        <begin position="136"/>
        <end position="160"/>
    </location>
</feature>
<dbReference type="AlphaFoldDB" id="A0A9W6ZMP9"/>
<keyword evidence="1" id="KW-0812">Transmembrane</keyword>
<evidence type="ECO:0000313" key="3">
    <source>
        <dbReference type="Proteomes" id="UP001165085"/>
    </source>
</evidence>
<protein>
    <submittedName>
        <fullName evidence="2">Uncharacterized protein</fullName>
    </submittedName>
</protein>
<keyword evidence="1" id="KW-0472">Membrane</keyword>
<feature type="transmembrane region" description="Helical" evidence="1">
    <location>
        <begin position="220"/>
        <end position="243"/>
    </location>
</feature>
<feature type="transmembrane region" description="Helical" evidence="1">
    <location>
        <begin position="249"/>
        <end position="268"/>
    </location>
</feature>
<gene>
    <name evidence="2" type="ORF">TrST_g9641</name>
</gene>
<organism evidence="2 3">
    <name type="scientific">Triparma strigata</name>
    <dbReference type="NCBI Taxonomy" id="1606541"/>
    <lineage>
        <taxon>Eukaryota</taxon>
        <taxon>Sar</taxon>
        <taxon>Stramenopiles</taxon>
        <taxon>Ochrophyta</taxon>
        <taxon>Bolidophyceae</taxon>
        <taxon>Parmales</taxon>
        <taxon>Triparmaceae</taxon>
        <taxon>Triparma</taxon>
    </lineage>
</organism>
<name>A0A9W6ZMP9_9STRA</name>
<keyword evidence="3" id="KW-1185">Reference proteome</keyword>
<feature type="transmembrane region" description="Helical" evidence="1">
    <location>
        <begin position="310"/>
        <end position="330"/>
    </location>
</feature>
<dbReference type="EMBL" id="BRXY01000046">
    <property type="protein sequence ID" value="GMH57464.1"/>
    <property type="molecule type" value="Genomic_DNA"/>
</dbReference>
<evidence type="ECO:0000313" key="2">
    <source>
        <dbReference type="EMBL" id="GMH57464.1"/>
    </source>
</evidence>
<accession>A0A9W6ZMP9</accession>
<comment type="caution">
    <text evidence="2">The sequence shown here is derived from an EMBL/GenBank/DDBJ whole genome shotgun (WGS) entry which is preliminary data.</text>
</comment>
<sequence length="332" mass="36916">MAGVQDVKVPNLMPCSDIATKEEKFVDMMSAVEEGRMGYYKADVGSRSEGHFVIRAPESLYSAIAFVPTLAVAPKGKRLGLLICIFLPLFSSGVMSAIAQIAATYYVMLMNIDNKDAFNKSNPNESICERDDVSSLLSLICLCVFTMTCLADVQVSFDFLNYINRVPNRIGDEEETELLNQNNASAISVKKSHTNQRNEEFMVETFGAGGFTKMERLWAYFWFLIKIGSELFVILAGGGFVLHSPDHETLILNAVALAFILDIDDAAYKYSITDMQKTALKSFPNFGLIMTENVVPAQMKFTTYQGCKQFLGSYFQILALFGICTVSWYANC</sequence>
<evidence type="ECO:0000256" key="1">
    <source>
        <dbReference type="SAM" id="Phobius"/>
    </source>
</evidence>
<feature type="transmembrane region" description="Helical" evidence="1">
    <location>
        <begin position="79"/>
        <end position="108"/>
    </location>
</feature>
<dbReference type="OrthoDB" id="434904at2759"/>
<dbReference type="Proteomes" id="UP001165085">
    <property type="component" value="Unassembled WGS sequence"/>
</dbReference>